<dbReference type="InterPro" id="IPR004457">
    <property type="entry name" value="Znf_ZPR1"/>
</dbReference>
<evidence type="ECO:0000313" key="12">
    <source>
        <dbReference type="Proteomes" id="UP000011976"/>
    </source>
</evidence>
<comment type="subcellular location">
    <subcellularLocation>
        <location evidence="1">Nucleus</location>
    </subcellularLocation>
</comment>
<feature type="region of interest" description="Disordered" evidence="9">
    <location>
        <begin position="522"/>
        <end position="561"/>
    </location>
</feature>
<feature type="domain" description="Zinc finger ZPR1-type" evidence="10">
    <location>
        <begin position="347"/>
        <end position="504"/>
    </location>
</feature>
<dbReference type="Pfam" id="PF03367">
    <property type="entry name" value="Zn_ribbon_ZPR1"/>
    <property type="match status" value="2"/>
</dbReference>
<keyword evidence="3" id="KW-0479">Metal-binding</keyword>
<proteinExistence type="inferred from homology"/>
<comment type="similarity">
    <text evidence="2">Belongs to the ZPR1 family.</text>
</comment>
<feature type="compositionally biased region" description="Polar residues" evidence="9">
    <location>
        <begin position="535"/>
        <end position="545"/>
    </location>
</feature>
<keyword evidence="5" id="KW-0863">Zinc-finger</keyword>
<feature type="region of interest" description="Disordered" evidence="9">
    <location>
        <begin position="1"/>
        <end position="31"/>
    </location>
</feature>
<dbReference type="OrthoDB" id="308464at2759"/>
<dbReference type="PANTHER" id="PTHR10876:SF0">
    <property type="entry name" value="ZINC FINGER PROTEIN ZPR1"/>
    <property type="match status" value="1"/>
</dbReference>
<evidence type="ECO:0000256" key="3">
    <source>
        <dbReference type="ARBA" id="ARBA00022723"/>
    </source>
</evidence>
<name>M9MJ08_PSEA3</name>
<dbReference type="Pfam" id="PF22794">
    <property type="entry name" value="jr-ZPR1"/>
    <property type="match status" value="3"/>
</dbReference>
<dbReference type="InterPro" id="IPR040141">
    <property type="entry name" value="ZPR1"/>
</dbReference>
<evidence type="ECO:0000256" key="1">
    <source>
        <dbReference type="ARBA" id="ARBA00004123"/>
    </source>
</evidence>
<organism evidence="11 12">
    <name type="scientific">Pseudozyma antarctica (strain T-34)</name>
    <name type="common">Yeast</name>
    <name type="synonym">Candida antarctica</name>
    <dbReference type="NCBI Taxonomy" id="1151754"/>
    <lineage>
        <taxon>Eukaryota</taxon>
        <taxon>Fungi</taxon>
        <taxon>Dikarya</taxon>
        <taxon>Basidiomycota</taxon>
        <taxon>Ustilaginomycotina</taxon>
        <taxon>Ustilaginomycetes</taxon>
        <taxon>Ustilaginales</taxon>
        <taxon>Ustilaginaceae</taxon>
        <taxon>Moesziomyces</taxon>
    </lineage>
</organism>
<dbReference type="Gene3D" id="2.60.120.1040">
    <property type="entry name" value="ZPR1, A/B domain"/>
    <property type="match status" value="2"/>
</dbReference>
<reference evidence="12" key="1">
    <citation type="journal article" date="2013" name="Genome Announc.">
        <title>Genome sequence of the basidiomycetous yeast Pseudozyma antarctica T-34, a producer of the glycolipid biosurfactants mannosylerythritol lipids.</title>
        <authorList>
            <person name="Morita T."/>
            <person name="Koike H."/>
            <person name="Koyama Y."/>
            <person name="Hagiwara H."/>
            <person name="Ito E."/>
            <person name="Fukuoka T."/>
            <person name="Imura T."/>
            <person name="Machida M."/>
            <person name="Kitamoto D."/>
        </authorList>
    </citation>
    <scope>NUCLEOTIDE SEQUENCE [LARGE SCALE GENOMIC DNA]</scope>
    <source>
        <strain evidence="12">T-34</strain>
    </source>
</reference>
<keyword evidence="7" id="KW-0539">Nucleus</keyword>
<evidence type="ECO:0000256" key="5">
    <source>
        <dbReference type="ARBA" id="ARBA00022771"/>
    </source>
</evidence>
<evidence type="ECO:0000256" key="6">
    <source>
        <dbReference type="ARBA" id="ARBA00022833"/>
    </source>
</evidence>
<evidence type="ECO:0000313" key="11">
    <source>
        <dbReference type="EMBL" id="GAC77472.1"/>
    </source>
</evidence>
<dbReference type="InterPro" id="IPR042452">
    <property type="entry name" value="ZPR1_Znf1/2"/>
</dbReference>
<evidence type="ECO:0000256" key="8">
    <source>
        <dbReference type="ARBA" id="ARBA00054139"/>
    </source>
</evidence>
<dbReference type="GO" id="GO:0008270">
    <property type="term" value="F:zinc ion binding"/>
    <property type="evidence" value="ECO:0007669"/>
    <property type="project" value="UniProtKB-KW"/>
</dbReference>
<dbReference type="FunFam" id="2.20.25.420:FF:000002">
    <property type="entry name" value="Zinc finger protein ZPR1"/>
    <property type="match status" value="1"/>
</dbReference>
<dbReference type="NCBIfam" id="TIGR00310">
    <property type="entry name" value="ZPR1_znf"/>
    <property type="match status" value="2"/>
</dbReference>
<evidence type="ECO:0000256" key="7">
    <source>
        <dbReference type="ARBA" id="ARBA00023242"/>
    </source>
</evidence>
<sequence length="561" mass="61916">MKRTTDSAAAPLPKRPNTEAAPQSIADVDIPDASTTMSSTTAAAAAAAESKDFFKPIGEHVADGDQPASTEVEQKMVDEIESLCMDCHKQGTTRMLLTYIPYFREVIVVSFSCPHCGNRNSEIQSAGQIQTKGCLYTVHVTNPTDLNRQVVKSEHCTITIPELQIEIPPKKGQLTTIEGVVSDTLRDLELDQPLRKHMQPEAYAKIEEVCDKLRNILGEEKADEEAAANDESNTSGLRSLGPVGGSTNTMSAEAKAERKVPPFSIRLDDPSGNSFVEFMGDVQGRGMSDAKWSKRDYPRTKEQNELLGLSGTSSAPAVEGEELHTTGFDKDAGETEFDNEEVYTFAGTCSSCNAPLDTRMKKVNIPYFKDILIMSTNCDNCGYKDNEVKSGSAISELGRKLTLRVEDKEDLSRDVLKSETAGFAIPEIDLHLAPGTLGGRFTTLEGLLQQVYDELSERVLMRGDSSQNAENFEGFLARLKKVIACDEPYTVVLDDPLANSYIQNPYAPDVDEQLTDEKYTRSWDQNEDLGLNDINVDNYSTDPELQQQQPQQQPQQQQQQQ</sequence>
<feature type="compositionally biased region" description="Low complexity" evidence="9">
    <location>
        <begin position="546"/>
        <end position="561"/>
    </location>
</feature>
<dbReference type="InterPro" id="IPR056180">
    <property type="entry name" value="ZPR1_jr_dom"/>
</dbReference>
<dbReference type="FunFam" id="2.60.120.1040:FF:000001">
    <property type="entry name" value="Zinc finger protein ZPR1"/>
    <property type="match status" value="1"/>
</dbReference>
<dbReference type="InterPro" id="IPR042451">
    <property type="entry name" value="ZPR1_A/B_dom"/>
</dbReference>
<comment type="function">
    <text evidence="8">Acts as a protein folding chaperone for elongation factor 1-alpha.</text>
</comment>
<feature type="domain" description="Zinc finger ZPR1-type" evidence="10">
    <location>
        <begin position="82"/>
        <end position="278"/>
    </location>
</feature>
<accession>M9MJ08</accession>
<keyword evidence="6" id="KW-0862">Zinc</keyword>
<dbReference type="Proteomes" id="UP000011976">
    <property type="component" value="Unassembled WGS sequence"/>
</dbReference>
<dbReference type="EMBL" id="DF196792">
    <property type="protein sequence ID" value="GAC77472.1"/>
    <property type="molecule type" value="Genomic_DNA"/>
</dbReference>
<evidence type="ECO:0000256" key="2">
    <source>
        <dbReference type="ARBA" id="ARBA00008354"/>
    </source>
</evidence>
<feature type="region of interest" description="Disordered" evidence="9">
    <location>
        <begin position="223"/>
        <end position="257"/>
    </location>
</feature>
<evidence type="ECO:0000256" key="9">
    <source>
        <dbReference type="SAM" id="MobiDB-lite"/>
    </source>
</evidence>
<dbReference type="SMART" id="SM00709">
    <property type="entry name" value="Zpr1"/>
    <property type="match status" value="2"/>
</dbReference>
<keyword evidence="4" id="KW-0677">Repeat</keyword>
<dbReference type="PANTHER" id="PTHR10876">
    <property type="entry name" value="ZINC FINGER PROTEIN ZPR1"/>
    <property type="match status" value="1"/>
</dbReference>
<dbReference type="GO" id="GO:0005634">
    <property type="term" value="C:nucleus"/>
    <property type="evidence" value="ECO:0007669"/>
    <property type="project" value="UniProtKB-SubCell"/>
</dbReference>
<dbReference type="AlphaFoldDB" id="M9MJ08"/>
<dbReference type="FunFam" id="2.20.25.420:FF:000001">
    <property type="entry name" value="Zinc finger protein ZPR1"/>
    <property type="match status" value="1"/>
</dbReference>
<evidence type="ECO:0000259" key="10">
    <source>
        <dbReference type="SMART" id="SM00709"/>
    </source>
</evidence>
<dbReference type="STRING" id="1151754.M9MJ08"/>
<gene>
    <name evidence="11" type="ORF">PANT_26c00068</name>
</gene>
<dbReference type="Gene3D" id="2.20.25.420">
    <property type="entry name" value="ZPR1, zinc finger domain"/>
    <property type="match status" value="2"/>
</dbReference>
<evidence type="ECO:0000256" key="4">
    <source>
        <dbReference type="ARBA" id="ARBA00022737"/>
    </source>
</evidence>
<protein>
    <submittedName>
        <fullName evidence="11">C4-type Zn-finger protein</fullName>
    </submittedName>
</protein>